<feature type="compositionally biased region" description="Polar residues" evidence="1">
    <location>
        <begin position="166"/>
        <end position="185"/>
    </location>
</feature>
<evidence type="ECO:0000256" key="1">
    <source>
        <dbReference type="SAM" id="MobiDB-lite"/>
    </source>
</evidence>
<protein>
    <submittedName>
        <fullName evidence="3">Uncharacterized protein</fullName>
    </submittedName>
</protein>
<evidence type="ECO:0000313" key="4">
    <source>
        <dbReference type="Proteomes" id="UP000242180"/>
    </source>
</evidence>
<organism evidence="3 4">
    <name type="scientific">Syncephalastrum racemosum</name>
    <name type="common">Filamentous fungus</name>
    <dbReference type="NCBI Taxonomy" id="13706"/>
    <lineage>
        <taxon>Eukaryota</taxon>
        <taxon>Fungi</taxon>
        <taxon>Fungi incertae sedis</taxon>
        <taxon>Mucoromycota</taxon>
        <taxon>Mucoromycotina</taxon>
        <taxon>Mucoromycetes</taxon>
        <taxon>Mucorales</taxon>
        <taxon>Syncephalastraceae</taxon>
        <taxon>Syncephalastrum</taxon>
    </lineage>
</organism>
<feature type="region of interest" description="Disordered" evidence="1">
    <location>
        <begin position="112"/>
        <end position="141"/>
    </location>
</feature>
<keyword evidence="4" id="KW-1185">Reference proteome</keyword>
<name>A0A1X2H9M5_SYNRA</name>
<sequence>MNDNVYARVRDKVKEANLTQEEIAAIDKARSQLNNYATFGGFVGTTFALVLGRKKKFPPLPFAAFGVFGFLMGSQVGFVSGAMAGVKTINSLPSSQRLINLIKDAQQEIIAGRNKDPMVTRRPPPPAGAAQQPSHHNQEQDAFGQDDVYSQYERLETGFEQEPQSHESTSSWQARANASAGTVNEMQPRKPSAPQQPSAWDKIRAENTPSSTWAKIRSDAQKDPDAMSGSRLANARSETAKELQERSMDSFEELPRTREESEQRERRRKNQYGDPIE</sequence>
<accession>A0A1X2H9M5</accession>
<proteinExistence type="predicted"/>
<dbReference type="OrthoDB" id="2438256at2759"/>
<keyword evidence="2" id="KW-1133">Transmembrane helix</keyword>
<dbReference type="InParanoid" id="A0A1X2H9M5"/>
<dbReference type="AlphaFoldDB" id="A0A1X2H9M5"/>
<evidence type="ECO:0000313" key="3">
    <source>
        <dbReference type="EMBL" id="ORY94780.1"/>
    </source>
</evidence>
<feature type="transmembrane region" description="Helical" evidence="2">
    <location>
        <begin position="63"/>
        <end position="86"/>
    </location>
</feature>
<dbReference type="OMA" id="IRMEAQK"/>
<dbReference type="Proteomes" id="UP000242180">
    <property type="component" value="Unassembled WGS sequence"/>
</dbReference>
<keyword evidence="2" id="KW-0812">Transmembrane</keyword>
<comment type="caution">
    <text evidence="3">The sequence shown here is derived from an EMBL/GenBank/DDBJ whole genome shotgun (WGS) entry which is preliminary data.</text>
</comment>
<feature type="compositionally biased region" description="Basic and acidic residues" evidence="1">
    <location>
        <begin position="216"/>
        <end position="225"/>
    </location>
</feature>
<feature type="transmembrane region" description="Helical" evidence="2">
    <location>
        <begin position="33"/>
        <end position="51"/>
    </location>
</feature>
<gene>
    <name evidence="3" type="ORF">BCR43DRAFT_460580</name>
</gene>
<keyword evidence="2" id="KW-0472">Membrane</keyword>
<feature type="region of interest" description="Disordered" evidence="1">
    <location>
        <begin position="158"/>
        <end position="277"/>
    </location>
</feature>
<reference evidence="3 4" key="1">
    <citation type="submission" date="2016-07" db="EMBL/GenBank/DDBJ databases">
        <title>Pervasive Adenine N6-methylation of Active Genes in Fungi.</title>
        <authorList>
            <consortium name="DOE Joint Genome Institute"/>
            <person name="Mondo S.J."/>
            <person name="Dannebaum R.O."/>
            <person name="Kuo R.C."/>
            <person name="Labutti K."/>
            <person name="Haridas S."/>
            <person name="Kuo A."/>
            <person name="Salamov A."/>
            <person name="Ahrendt S.R."/>
            <person name="Lipzen A."/>
            <person name="Sullivan W."/>
            <person name="Andreopoulos W.B."/>
            <person name="Clum A."/>
            <person name="Lindquist E."/>
            <person name="Daum C."/>
            <person name="Ramamoorthy G.K."/>
            <person name="Gryganskyi A."/>
            <person name="Culley D."/>
            <person name="Magnuson J.K."/>
            <person name="James T.Y."/>
            <person name="O'Malley M.A."/>
            <person name="Stajich J.E."/>
            <person name="Spatafora J.W."/>
            <person name="Visel A."/>
            <person name="Grigoriev I.V."/>
        </authorList>
    </citation>
    <scope>NUCLEOTIDE SEQUENCE [LARGE SCALE GENOMIC DNA]</scope>
    <source>
        <strain evidence="3 4">NRRL 2496</strain>
    </source>
</reference>
<evidence type="ECO:0000256" key="2">
    <source>
        <dbReference type="SAM" id="Phobius"/>
    </source>
</evidence>
<dbReference type="EMBL" id="MCGN01000007">
    <property type="protein sequence ID" value="ORY94780.1"/>
    <property type="molecule type" value="Genomic_DNA"/>
</dbReference>
<feature type="compositionally biased region" description="Basic and acidic residues" evidence="1">
    <location>
        <begin position="238"/>
        <end position="265"/>
    </location>
</feature>